<proteinExistence type="predicted"/>
<name>A0A4Y1ZBH8_9BACL</name>
<protein>
    <submittedName>
        <fullName evidence="2">Uncharacterized protein</fullName>
    </submittedName>
</protein>
<dbReference type="AlphaFoldDB" id="A0A4Y1ZBH8"/>
<dbReference type="EMBL" id="BEXB01000014">
    <property type="protein sequence ID" value="GAY76436.1"/>
    <property type="molecule type" value="Genomic_DNA"/>
</dbReference>
<feature type="region of interest" description="Disordered" evidence="1">
    <location>
        <begin position="1"/>
        <end position="21"/>
    </location>
</feature>
<organism evidence="2 3">
    <name type="scientific">Sporolactobacillus inulinus</name>
    <dbReference type="NCBI Taxonomy" id="2078"/>
    <lineage>
        <taxon>Bacteria</taxon>
        <taxon>Bacillati</taxon>
        <taxon>Bacillota</taxon>
        <taxon>Bacilli</taxon>
        <taxon>Bacillales</taxon>
        <taxon>Sporolactobacillaceae</taxon>
        <taxon>Sporolactobacillus</taxon>
    </lineage>
</organism>
<accession>A0A4Y1ZBH8</accession>
<gene>
    <name evidence="2" type="ORF">NBRC111894_1990</name>
</gene>
<reference evidence="2 3" key="1">
    <citation type="submission" date="2017-11" db="EMBL/GenBank/DDBJ databases">
        <title>Draft Genome Sequence of Sporolactobacillus inulinus NBRC 111894 Isolated from Koso, a Japanese Sugar-Vegetable Fermented Beverage.</title>
        <authorList>
            <person name="Chiou T.Y."/>
            <person name="Oshima K."/>
            <person name="Suda W."/>
            <person name="Hattori M."/>
            <person name="Takahashi T."/>
        </authorList>
    </citation>
    <scope>NUCLEOTIDE SEQUENCE [LARGE SCALE GENOMIC DNA]</scope>
    <source>
        <strain evidence="2 3">NBRC111894</strain>
    </source>
</reference>
<dbReference type="Proteomes" id="UP000319716">
    <property type="component" value="Unassembled WGS sequence"/>
</dbReference>
<evidence type="ECO:0000256" key="1">
    <source>
        <dbReference type="SAM" id="MobiDB-lite"/>
    </source>
</evidence>
<comment type="caution">
    <text evidence="2">The sequence shown here is derived from an EMBL/GenBank/DDBJ whole genome shotgun (WGS) entry which is preliminary data.</text>
</comment>
<sequence length="44" mass="5087">MIQVPHRAAAEQEPSPEKEEKIAIFSRTSFFIVKMSRKHVPPTH</sequence>
<evidence type="ECO:0000313" key="3">
    <source>
        <dbReference type="Proteomes" id="UP000319716"/>
    </source>
</evidence>
<evidence type="ECO:0000313" key="2">
    <source>
        <dbReference type="EMBL" id="GAY76436.1"/>
    </source>
</evidence>